<organism evidence="2 3">
    <name type="scientific">Streptosporangium brasiliense</name>
    <dbReference type="NCBI Taxonomy" id="47480"/>
    <lineage>
        <taxon>Bacteria</taxon>
        <taxon>Bacillati</taxon>
        <taxon>Actinomycetota</taxon>
        <taxon>Actinomycetes</taxon>
        <taxon>Streptosporangiales</taxon>
        <taxon>Streptosporangiaceae</taxon>
        <taxon>Streptosporangium</taxon>
    </lineage>
</organism>
<dbReference type="Proteomes" id="UP001230426">
    <property type="component" value="Unassembled WGS sequence"/>
</dbReference>
<sequence length="45" mass="4466">MDRRNTAWTAGPPETPAGRAGRATCLGRLIGGRGTARAGGTGGGR</sequence>
<reference evidence="2 3" key="1">
    <citation type="submission" date="2023-07" db="EMBL/GenBank/DDBJ databases">
        <title>Sequencing the genomes of 1000 actinobacteria strains.</title>
        <authorList>
            <person name="Klenk H.-P."/>
        </authorList>
    </citation>
    <scope>NUCLEOTIDE SEQUENCE [LARGE SCALE GENOMIC DNA]</scope>
    <source>
        <strain evidence="2 3">DSM 44109</strain>
    </source>
</reference>
<comment type="caution">
    <text evidence="2">The sequence shown here is derived from an EMBL/GenBank/DDBJ whole genome shotgun (WGS) entry which is preliminary data.</text>
</comment>
<dbReference type="EMBL" id="JAUSRB010000002">
    <property type="protein sequence ID" value="MDP9870031.1"/>
    <property type="molecule type" value="Genomic_DNA"/>
</dbReference>
<protein>
    <submittedName>
        <fullName evidence="2">Uncharacterized protein</fullName>
    </submittedName>
</protein>
<name>A0ABT9RL59_9ACTN</name>
<evidence type="ECO:0000256" key="1">
    <source>
        <dbReference type="SAM" id="MobiDB-lite"/>
    </source>
</evidence>
<accession>A0ABT9RL59</accession>
<evidence type="ECO:0000313" key="3">
    <source>
        <dbReference type="Proteomes" id="UP001230426"/>
    </source>
</evidence>
<gene>
    <name evidence="2" type="ORF">J2S55_009297</name>
</gene>
<keyword evidence="3" id="KW-1185">Reference proteome</keyword>
<feature type="region of interest" description="Disordered" evidence="1">
    <location>
        <begin position="1"/>
        <end position="23"/>
    </location>
</feature>
<proteinExistence type="predicted"/>
<evidence type="ECO:0000313" key="2">
    <source>
        <dbReference type="EMBL" id="MDP9870031.1"/>
    </source>
</evidence>